<feature type="compositionally biased region" description="Basic and acidic residues" evidence="1">
    <location>
        <begin position="1"/>
        <end position="20"/>
    </location>
</feature>
<reference evidence="3" key="1">
    <citation type="journal article" date="2019" name="Microbiol. Immunol.">
        <title>Molecular and phenotypic characterization of Leptospira johnsonii sp. nov., Leptospira ellinghausenii sp. nov. and Leptospira ryugenii sp. nov. isolated from soil and water in Japan.</title>
        <authorList>
            <person name="Masuzawa T."/>
            <person name="Saito M."/>
            <person name="Nakao R."/>
            <person name="Nikaido Y."/>
            <person name="Matsumoto M."/>
            <person name="Ogawa M."/>
            <person name="Yokoyama M."/>
            <person name="Hidaka Y."/>
            <person name="Tomita J."/>
            <person name="Sakakibara K."/>
            <person name="Suzuki K."/>
            <person name="Yasuda S."/>
            <person name="Sato H."/>
            <person name="Yamaguchi M."/>
            <person name="Yoshida S.I."/>
            <person name="Koizumi N."/>
            <person name="Kawamura Y."/>
        </authorList>
    </citation>
    <scope>NUCLEOTIDE SEQUENCE [LARGE SCALE GENOMIC DNA]</scope>
    <source>
        <strain evidence="3">E18</strain>
    </source>
</reference>
<name>A0A2P2DBU1_9LEPT</name>
<organism evidence="2 3">
    <name type="scientific">Leptospira ellinghausenii</name>
    <dbReference type="NCBI Taxonomy" id="1917822"/>
    <lineage>
        <taxon>Bacteria</taxon>
        <taxon>Pseudomonadati</taxon>
        <taxon>Spirochaetota</taxon>
        <taxon>Spirochaetia</taxon>
        <taxon>Leptospirales</taxon>
        <taxon>Leptospiraceae</taxon>
        <taxon>Leptospira</taxon>
    </lineage>
</organism>
<keyword evidence="3" id="KW-1185">Reference proteome</keyword>
<evidence type="ECO:0000313" key="2">
    <source>
        <dbReference type="EMBL" id="GBF42106.1"/>
    </source>
</evidence>
<dbReference type="AlphaFoldDB" id="A0A2P2DBU1"/>
<dbReference type="EMBL" id="BFAZ01000006">
    <property type="protein sequence ID" value="GBF42106.1"/>
    <property type="molecule type" value="Genomic_DNA"/>
</dbReference>
<evidence type="ECO:0000256" key="1">
    <source>
        <dbReference type="SAM" id="MobiDB-lite"/>
    </source>
</evidence>
<feature type="region of interest" description="Disordered" evidence="1">
    <location>
        <begin position="1"/>
        <end position="62"/>
    </location>
</feature>
<proteinExistence type="predicted"/>
<protein>
    <submittedName>
        <fullName evidence="2">Uncharacterized protein</fullName>
    </submittedName>
</protein>
<gene>
    <name evidence="2" type="ORF">LPTSP2_13920</name>
</gene>
<dbReference type="Proteomes" id="UP000245206">
    <property type="component" value="Unassembled WGS sequence"/>
</dbReference>
<evidence type="ECO:0000313" key="3">
    <source>
        <dbReference type="Proteomes" id="UP000245206"/>
    </source>
</evidence>
<accession>A0A2P2DBU1</accession>
<sequence length="80" mass="9103">MTTETKETGELGAEDIKPEKTVIVSPGQGGKIFSRKFEKQKKPQRKSGGNSRISFIMASNGMDSNTRRRINLSWDRQQRF</sequence>
<comment type="caution">
    <text evidence="2">The sequence shown here is derived from an EMBL/GenBank/DDBJ whole genome shotgun (WGS) entry which is preliminary data.</text>
</comment>